<dbReference type="CDD" id="cd00156">
    <property type="entry name" value="REC"/>
    <property type="match status" value="1"/>
</dbReference>
<keyword evidence="5" id="KW-0418">Kinase</keyword>
<feature type="domain" description="Response regulatory" evidence="8">
    <location>
        <begin position="6"/>
        <end position="122"/>
    </location>
</feature>
<evidence type="ECO:0000259" key="10">
    <source>
        <dbReference type="PROSITE" id="PS50113"/>
    </source>
</evidence>
<dbReference type="AlphaFoldDB" id="A0A285P9U3"/>
<dbReference type="PANTHER" id="PTHR43304:SF1">
    <property type="entry name" value="PAC DOMAIN-CONTAINING PROTEIN"/>
    <property type="match status" value="1"/>
</dbReference>
<evidence type="ECO:0000256" key="2">
    <source>
        <dbReference type="ARBA" id="ARBA00012438"/>
    </source>
</evidence>
<dbReference type="Pfam" id="PF08447">
    <property type="entry name" value="PAS_3"/>
    <property type="match status" value="1"/>
</dbReference>
<dbReference type="PROSITE" id="PS50110">
    <property type="entry name" value="RESPONSE_REGULATORY"/>
    <property type="match status" value="1"/>
</dbReference>
<dbReference type="Gene3D" id="1.10.287.130">
    <property type="match status" value="1"/>
</dbReference>
<dbReference type="SMART" id="SM00387">
    <property type="entry name" value="HATPase_c"/>
    <property type="match status" value="1"/>
</dbReference>
<dbReference type="PROSITE" id="PS50113">
    <property type="entry name" value="PAC"/>
    <property type="match status" value="3"/>
</dbReference>
<dbReference type="PANTHER" id="PTHR43304">
    <property type="entry name" value="PHYTOCHROME-LIKE PROTEIN CPH1"/>
    <property type="match status" value="1"/>
</dbReference>
<dbReference type="NCBIfam" id="TIGR00229">
    <property type="entry name" value="sensory_box"/>
    <property type="match status" value="3"/>
</dbReference>
<dbReference type="EC" id="2.7.13.3" evidence="2"/>
<dbReference type="SUPFAM" id="SSF52172">
    <property type="entry name" value="CheY-like"/>
    <property type="match status" value="1"/>
</dbReference>
<dbReference type="FunFam" id="3.30.450.20:FF:000155">
    <property type="entry name" value="Sensor histidine kinase TodS"/>
    <property type="match status" value="1"/>
</dbReference>
<dbReference type="SMART" id="SM00086">
    <property type="entry name" value="PAC"/>
    <property type="match status" value="3"/>
</dbReference>
<evidence type="ECO:0000256" key="1">
    <source>
        <dbReference type="ARBA" id="ARBA00000085"/>
    </source>
</evidence>
<keyword evidence="3 6" id="KW-0597">Phosphoprotein</keyword>
<evidence type="ECO:0000256" key="3">
    <source>
        <dbReference type="ARBA" id="ARBA00022553"/>
    </source>
</evidence>
<evidence type="ECO:0000313" key="11">
    <source>
        <dbReference type="EMBL" id="SNZ16896.1"/>
    </source>
</evidence>
<evidence type="ECO:0000256" key="6">
    <source>
        <dbReference type="PROSITE-ProRule" id="PRU00169"/>
    </source>
</evidence>
<dbReference type="OrthoDB" id="8127at2157"/>
<dbReference type="SUPFAM" id="SSF47384">
    <property type="entry name" value="Homodimeric domain of signal transducing histidine kinase"/>
    <property type="match status" value="1"/>
</dbReference>
<reference evidence="11 12" key="1">
    <citation type="submission" date="2017-09" db="EMBL/GenBank/DDBJ databases">
        <authorList>
            <person name="Ehlers B."/>
            <person name="Leendertz F.H."/>
        </authorList>
    </citation>
    <scope>NUCLEOTIDE SEQUENCE [LARGE SCALE GENOMIC DNA]</scope>
    <source>
        <strain evidence="11 12">DSM 27208</strain>
    </source>
</reference>
<dbReference type="Gene3D" id="3.30.450.20">
    <property type="entry name" value="PAS domain"/>
    <property type="match status" value="3"/>
</dbReference>
<dbReference type="InterPro" id="IPR036890">
    <property type="entry name" value="HATPase_C_sf"/>
</dbReference>
<dbReference type="EMBL" id="OBEJ01000004">
    <property type="protein sequence ID" value="SNZ16896.1"/>
    <property type="molecule type" value="Genomic_DNA"/>
</dbReference>
<dbReference type="InterPro" id="IPR005467">
    <property type="entry name" value="His_kinase_dom"/>
</dbReference>
<dbReference type="Pfam" id="PF08448">
    <property type="entry name" value="PAS_4"/>
    <property type="match status" value="2"/>
</dbReference>
<feature type="domain" description="PAS" evidence="9">
    <location>
        <begin position="261"/>
        <end position="331"/>
    </location>
</feature>
<dbReference type="InterPro" id="IPR052162">
    <property type="entry name" value="Sensor_kinase/Photoreceptor"/>
</dbReference>
<dbReference type="Proteomes" id="UP000219453">
    <property type="component" value="Unassembled WGS sequence"/>
</dbReference>
<dbReference type="SMART" id="SM00091">
    <property type="entry name" value="PAS"/>
    <property type="match status" value="3"/>
</dbReference>
<keyword evidence="4" id="KW-0808">Transferase</keyword>
<evidence type="ECO:0000313" key="12">
    <source>
        <dbReference type="Proteomes" id="UP000219453"/>
    </source>
</evidence>
<dbReference type="InterPro" id="IPR013655">
    <property type="entry name" value="PAS_fold_3"/>
</dbReference>
<evidence type="ECO:0000259" key="8">
    <source>
        <dbReference type="PROSITE" id="PS50110"/>
    </source>
</evidence>
<evidence type="ECO:0000256" key="4">
    <source>
        <dbReference type="ARBA" id="ARBA00022679"/>
    </source>
</evidence>
<sequence length="721" mass="80974">MTASIQVLHVDDEPEFAELAADFLRRADDRFDVVTETSAEAGMEVLDRRDIDCIVSDHDMPGMNGIEFLEAIREENPDLPFILFTGKGSEAVASKAVSAGVTDYLQKETGTDHYTLLANRIENAVERYRSERAVERQKRRLETLVSNLPGIVYRCSNDPEWPMEDVEGECEQLTGYSAAAIEAGDIVWGTDVVHEDDQAKVWNEVQHAIDQNEPFECTYRITTADGETKWIWERGRGVEATNGEVEAIEGFITDITESKRRERRFEAIFNNTYQFTGLIDPDGRIVEVNEAALSFAGIDRDEAVGTPLWEGAWFESNERASETVREAVETARRGELFREEFTIQGEDEVAVVDFSIRPITDEDGDVTMLVPEGRNVTELKERERTLQRNENRFEAIFNDPNLLVGLLDTDGTVRDVNDTSLEYLDADRDDVLGRPFWDTPWWTDDQRDDVRAWVDAAADGKYVEYDATHSTDDGAPITVEGNFRPVTGADGEVTRIVVSATDVTERKRRERELKRRNERFDEFASFVSHDLQSPVSAVKGRLELALDTGDLDHVEKAVDAIDRVDELRADLVNTLRTGEIVSATEQVGVEPAMHAVWSAIDPPNAASFRVPTECTVEADPDAFQRMLENLVGNSIEHGGDAVDIRVGPRDEGFYYEDDGPGIDPEHRTRVFTPGYSTKEGEEGIGMGMASIRQIVLAHGWEISIEDAQRLDGVRFELRTDS</sequence>
<dbReference type="SUPFAM" id="SSF55785">
    <property type="entry name" value="PYP-like sensor domain (PAS domain)"/>
    <property type="match status" value="3"/>
</dbReference>
<dbReference type="InterPro" id="IPR003661">
    <property type="entry name" value="HisK_dim/P_dom"/>
</dbReference>
<feature type="domain" description="PAC" evidence="10">
    <location>
        <begin position="336"/>
        <end position="388"/>
    </location>
</feature>
<dbReference type="Gene3D" id="3.40.50.2300">
    <property type="match status" value="1"/>
</dbReference>
<dbReference type="InterPro" id="IPR001789">
    <property type="entry name" value="Sig_transdc_resp-reg_receiver"/>
</dbReference>
<evidence type="ECO:0000256" key="5">
    <source>
        <dbReference type="ARBA" id="ARBA00022777"/>
    </source>
</evidence>
<dbReference type="InterPro" id="IPR036097">
    <property type="entry name" value="HisK_dim/P_sf"/>
</dbReference>
<dbReference type="InterPro" id="IPR011006">
    <property type="entry name" value="CheY-like_superfamily"/>
</dbReference>
<gene>
    <name evidence="11" type="ORF">SAMN06269185_2804</name>
</gene>
<feature type="domain" description="Histidine kinase" evidence="7">
    <location>
        <begin position="526"/>
        <end position="721"/>
    </location>
</feature>
<proteinExistence type="predicted"/>
<feature type="domain" description="PAC" evidence="10">
    <location>
        <begin position="461"/>
        <end position="515"/>
    </location>
</feature>
<dbReference type="InterPro" id="IPR013656">
    <property type="entry name" value="PAS_4"/>
</dbReference>
<protein>
    <recommendedName>
        <fullName evidence="2">histidine kinase</fullName>
        <ecNumber evidence="2">2.7.13.3</ecNumber>
    </recommendedName>
</protein>
<dbReference type="GO" id="GO:0000155">
    <property type="term" value="F:phosphorelay sensor kinase activity"/>
    <property type="evidence" value="ECO:0007669"/>
    <property type="project" value="InterPro"/>
</dbReference>
<dbReference type="InterPro" id="IPR000014">
    <property type="entry name" value="PAS"/>
</dbReference>
<organism evidence="11 12">
    <name type="scientific">Natronoarchaeum philippinense</name>
    <dbReference type="NCBI Taxonomy" id="558529"/>
    <lineage>
        <taxon>Archaea</taxon>
        <taxon>Methanobacteriati</taxon>
        <taxon>Methanobacteriota</taxon>
        <taxon>Stenosarchaea group</taxon>
        <taxon>Halobacteria</taxon>
        <taxon>Halobacteriales</taxon>
        <taxon>Natronoarchaeaceae</taxon>
    </lineage>
</organism>
<dbReference type="Gene3D" id="3.30.565.10">
    <property type="entry name" value="Histidine kinase-like ATPase, C-terminal domain"/>
    <property type="match status" value="1"/>
</dbReference>
<dbReference type="InterPro" id="IPR035965">
    <property type="entry name" value="PAS-like_dom_sf"/>
</dbReference>
<dbReference type="CDD" id="cd00130">
    <property type="entry name" value="PAS"/>
    <property type="match status" value="3"/>
</dbReference>
<dbReference type="PROSITE" id="PS50112">
    <property type="entry name" value="PAS"/>
    <property type="match status" value="1"/>
</dbReference>
<dbReference type="CDD" id="cd00082">
    <property type="entry name" value="HisKA"/>
    <property type="match status" value="1"/>
</dbReference>
<dbReference type="Pfam" id="PF02518">
    <property type="entry name" value="HATPase_c"/>
    <property type="match status" value="1"/>
</dbReference>
<dbReference type="SUPFAM" id="SSF55874">
    <property type="entry name" value="ATPase domain of HSP90 chaperone/DNA topoisomerase II/histidine kinase"/>
    <property type="match status" value="1"/>
</dbReference>
<feature type="domain" description="PAC" evidence="10">
    <location>
        <begin position="215"/>
        <end position="267"/>
    </location>
</feature>
<dbReference type="PROSITE" id="PS50109">
    <property type="entry name" value="HIS_KIN"/>
    <property type="match status" value="1"/>
</dbReference>
<name>A0A285P9U3_NATPI</name>
<dbReference type="Pfam" id="PF00072">
    <property type="entry name" value="Response_reg"/>
    <property type="match status" value="1"/>
</dbReference>
<evidence type="ECO:0000259" key="7">
    <source>
        <dbReference type="PROSITE" id="PS50109"/>
    </source>
</evidence>
<dbReference type="InterPro" id="IPR001610">
    <property type="entry name" value="PAC"/>
</dbReference>
<accession>A0A285P9U3</accession>
<dbReference type="InterPro" id="IPR000700">
    <property type="entry name" value="PAS-assoc_C"/>
</dbReference>
<feature type="modified residue" description="4-aspartylphosphate" evidence="6">
    <location>
        <position position="57"/>
    </location>
</feature>
<dbReference type="SMART" id="SM00448">
    <property type="entry name" value="REC"/>
    <property type="match status" value="1"/>
</dbReference>
<evidence type="ECO:0000259" key="9">
    <source>
        <dbReference type="PROSITE" id="PS50112"/>
    </source>
</evidence>
<dbReference type="RefSeq" id="WP_179747490.1">
    <property type="nucleotide sequence ID" value="NZ_OBEJ01000004.1"/>
</dbReference>
<keyword evidence="12" id="KW-1185">Reference proteome</keyword>
<dbReference type="InterPro" id="IPR003594">
    <property type="entry name" value="HATPase_dom"/>
</dbReference>
<comment type="catalytic activity">
    <reaction evidence="1">
        <text>ATP + protein L-histidine = ADP + protein N-phospho-L-histidine.</text>
        <dbReference type="EC" id="2.7.13.3"/>
    </reaction>
</comment>